<keyword evidence="1" id="KW-1133">Transmembrane helix</keyword>
<keyword evidence="3" id="KW-1185">Reference proteome</keyword>
<feature type="transmembrane region" description="Helical" evidence="1">
    <location>
        <begin position="40"/>
        <end position="58"/>
    </location>
</feature>
<dbReference type="EMBL" id="CP024968">
    <property type="protein sequence ID" value="ATZ20966.1"/>
    <property type="molecule type" value="Genomic_DNA"/>
</dbReference>
<feature type="transmembrane region" description="Helical" evidence="1">
    <location>
        <begin position="78"/>
        <end position="96"/>
    </location>
</feature>
<organism evidence="2 3">
    <name type="scientific">Mesoplasma coleopterae</name>
    <dbReference type="NCBI Taxonomy" id="324078"/>
    <lineage>
        <taxon>Bacteria</taxon>
        <taxon>Bacillati</taxon>
        <taxon>Mycoplasmatota</taxon>
        <taxon>Mollicutes</taxon>
        <taxon>Entomoplasmatales</taxon>
        <taxon>Entomoplasmataceae</taxon>
        <taxon>Mesoplasma</taxon>
    </lineage>
</organism>
<keyword evidence="1" id="KW-0812">Transmembrane</keyword>
<gene>
    <name evidence="2" type="ORF">MCOLE_v1c04540</name>
</gene>
<sequence length="212" mass="25484">MKKVLINFKAEILTWKFLFYAMYILFFIYSISLKLFFTDFFYALFSANLAIFFFIQMIKSFKTIYNREKLKFSLMDTLVRILWTSLLIHELVQLIIHNNINQITALYWNNLIFSISFIASIFFFIILFFNLRVIKLLKNYKFKIAFTKLFASLKEFIKNDINIIIEINSKSIHRIKSFIFKIQFMLQLFLNKILLISNHISLNPPVLNFSLI</sequence>
<reference evidence="2 3" key="1">
    <citation type="submission" date="2017-11" db="EMBL/GenBank/DDBJ databases">
        <title>Genome sequence of Mesoplasma coleopterae BARC 779 (ATCC 49583).</title>
        <authorList>
            <person name="Lo W.-S."/>
            <person name="Kuo C.-H."/>
        </authorList>
    </citation>
    <scope>NUCLEOTIDE SEQUENCE [LARGE SCALE GENOMIC DNA]</scope>
    <source>
        <strain evidence="2 3">BARC 779</strain>
    </source>
</reference>
<dbReference type="KEGG" id="mcol:MCOLE_v1c04540"/>
<evidence type="ECO:0000313" key="3">
    <source>
        <dbReference type="Proteomes" id="UP000232221"/>
    </source>
</evidence>
<name>A0A2K8P2Q4_9MOLU</name>
<feature type="transmembrane region" description="Helical" evidence="1">
    <location>
        <begin position="12"/>
        <end position="34"/>
    </location>
</feature>
<keyword evidence="1" id="KW-0472">Membrane</keyword>
<dbReference type="AlphaFoldDB" id="A0A2K8P2Q4"/>
<evidence type="ECO:0008006" key="4">
    <source>
        <dbReference type="Google" id="ProtNLM"/>
    </source>
</evidence>
<evidence type="ECO:0000256" key="1">
    <source>
        <dbReference type="SAM" id="Phobius"/>
    </source>
</evidence>
<feature type="transmembrane region" description="Helical" evidence="1">
    <location>
        <begin position="108"/>
        <end position="131"/>
    </location>
</feature>
<proteinExistence type="predicted"/>
<accession>A0A2K8P2Q4</accession>
<protein>
    <recommendedName>
        <fullName evidence="4">Transmembrane protein</fullName>
    </recommendedName>
</protein>
<evidence type="ECO:0000313" key="2">
    <source>
        <dbReference type="EMBL" id="ATZ20966.1"/>
    </source>
</evidence>
<dbReference type="Proteomes" id="UP000232221">
    <property type="component" value="Chromosome"/>
</dbReference>